<dbReference type="InterPro" id="IPR024709">
    <property type="entry name" value="FucosylTrfase_pln"/>
</dbReference>
<evidence type="ECO:0000256" key="12">
    <source>
        <dbReference type="ARBA" id="ARBA00023277"/>
    </source>
</evidence>
<keyword evidence="7" id="KW-0735">Signal-anchor</keyword>
<dbReference type="GO" id="GO:0006004">
    <property type="term" value="P:fucose metabolic process"/>
    <property type="evidence" value="ECO:0007669"/>
    <property type="project" value="UniProtKB-KW"/>
</dbReference>
<keyword evidence="8 14" id="KW-1133">Transmembrane helix</keyword>
<dbReference type="CDD" id="cd11299">
    <property type="entry name" value="O-FucT_plant"/>
    <property type="match status" value="1"/>
</dbReference>
<evidence type="ECO:0000256" key="1">
    <source>
        <dbReference type="ARBA" id="ARBA00004606"/>
    </source>
</evidence>
<evidence type="ECO:0000256" key="3">
    <source>
        <dbReference type="ARBA" id="ARBA00007737"/>
    </source>
</evidence>
<organism evidence="15">
    <name type="scientific">Sesamum angustifolium</name>
    <dbReference type="NCBI Taxonomy" id="2727405"/>
    <lineage>
        <taxon>Eukaryota</taxon>
        <taxon>Viridiplantae</taxon>
        <taxon>Streptophyta</taxon>
        <taxon>Embryophyta</taxon>
        <taxon>Tracheophyta</taxon>
        <taxon>Spermatophyta</taxon>
        <taxon>Magnoliopsida</taxon>
        <taxon>eudicotyledons</taxon>
        <taxon>Gunneridae</taxon>
        <taxon>Pentapetalae</taxon>
        <taxon>asterids</taxon>
        <taxon>lamiids</taxon>
        <taxon>Lamiales</taxon>
        <taxon>Pedaliaceae</taxon>
        <taxon>Sesamum</taxon>
    </lineage>
</organism>
<dbReference type="PANTHER" id="PTHR31741">
    <property type="entry name" value="OS02G0726500 PROTEIN-RELATED"/>
    <property type="match status" value="1"/>
</dbReference>
<keyword evidence="10" id="KW-0325">Glycoprotein</keyword>
<gene>
    <name evidence="15" type="ORF">Sangu_1263100</name>
</gene>
<comment type="subcellular location">
    <subcellularLocation>
        <location evidence="1">Membrane</location>
        <topology evidence="1">Single-pass type II membrane protein</topology>
    </subcellularLocation>
</comment>
<evidence type="ECO:0000256" key="9">
    <source>
        <dbReference type="ARBA" id="ARBA00023136"/>
    </source>
</evidence>
<dbReference type="GO" id="GO:0005737">
    <property type="term" value="C:cytoplasm"/>
    <property type="evidence" value="ECO:0007669"/>
    <property type="project" value="TreeGrafter"/>
</dbReference>
<dbReference type="InterPro" id="IPR019378">
    <property type="entry name" value="GDP-Fuc_O-FucTrfase"/>
</dbReference>
<reference evidence="15" key="2">
    <citation type="journal article" date="2024" name="Plant">
        <title>Genomic evolution and insights into agronomic trait innovations of Sesamum species.</title>
        <authorList>
            <person name="Miao H."/>
            <person name="Wang L."/>
            <person name="Qu L."/>
            <person name="Liu H."/>
            <person name="Sun Y."/>
            <person name="Le M."/>
            <person name="Wang Q."/>
            <person name="Wei S."/>
            <person name="Zheng Y."/>
            <person name="Lin W."/>
            <person name="Duan Y."/>
            <person name="Cao H."/>
            <person name="Xiong S."/>
            <person name="Wang X."/>
            <person name="Wei L."/>
            <person name="Li C."/>
            <person name="Ma Q."/>
            <person name="Ju M."/>
            <person name="Zhao R."/>
            <person name="Li G."/>
            <person name="Mu C."/>
            <person name="Tian Q."/>
            <person name="Mei H."/>
            <person name="Zhang T."/>
            <person name="Gao T."/>
            <person name="Zhang H."/>
        </authorList>
    </citation>
    <scope>NUCLEOTIDE SEQUENCE</scope>
    <source>
        <strain evidence="15">G01</strain>
    </source>
</reference>
<evidence type="ECO:0000256" key="2">
    <source>
        <dbReference type="ARBA" id="ARBA00004881"/>
    </source>
</evidence>
<evidence type="ECO:0000256" key="6">
    <source>
        <dbReference type="ARBA" id="ARBA00022692"/>
    </source>
</evidence>
<evidence type="ECO:0000256" key="11">
    <source>
        <dbReference type="ARBA" id="ARBA00023253"/>
    </source>
</evidence>
<keyword evidence="12" id="KW-0119">Carbohydrate metabolism</keyword>
<dbReference type="PANTHER" id="PTHR31741:SF69">
    <property type="entry name" value="RHAMNOGALACTURONAN I RHAMNOSYLTRANSFERASE 1"/>
    <property type="match status" value="1"/>
</dbReference>
<evidence type="ECO:0000256" key="7">
    <source>
        <dbReference type="ARBA" id="ARBA00022968"/>
    </source>
</evidence>
<comment type="caution">
    <text evidence="15">The sequence shown here is derived from an EMBL/GenBank/DDBJ whole genome shotgun (WGS) entry which is preliminary data.</text>
</comment>
<dbReference type="GO" id="GO:0016020">
    <property type="term" value="C:membrane"/>
    <property type="evidence" value="ECO:0007669"/>
    <property type="project" value="UniProtKB-SubCell"/>
</dbReference>
<evidence type="ECO:0000313" key="15">
    <source>
        <dbReference type="EMBL" id="KAL0343757.1"/>
    </source>
</evidence>
<feature type="transmembrane region" description="Helical" evidence="14">
    <location>
        <begin position="40"/>
        <end position="64"/>
    </location>
</feature>
<evidence type="ECO:0000256" key="13">
    <source>
        <dbReference type="ARBA" id="ARBA00030350"/>
    </source>
</evidence>
<dbReference type="Pfam" id="PF10250">
    <property type="entry name" value="O-FucT"/>
    <property type="match status" value="1"/>
</dbReference>
<sequence length="447" mass="51869">MAIKREKKEQHWDVGMNLLSEEKVQETKLLRVSHARMKLWALRAITTLLLWTCIVQLVAIGEVWGPRLLKSWPSCSSLPNMHTSTNVSSIQPKRHFPPKRVYKNNGYLIVSCNGGLNQMRAAICDMVSVSRYLNITLIVPELDKTSFWADPSDFQDIFDVDHFILSLRDEVRILKELPVKLQRRIELGMFYELPPILPLLKKHKVVHLNRTDARLANNGLPLEIQKLRCRVNFSALRFTAQIEELGRKVIRMLRQNGPFLVLHLRYEMDMLSFSGCTQGCNTEEVNELTAMRYANPWWKEKVIDPDLKRKDGLCPLTPEETALVKKETLLEPSELLFFRNHSSQMAALDYLVSLESDIFVPTYDGNMAKVVEGHRRHLGFKKTILLDRRVLIDLIDRYNSGSMSWDEFSYSVKDAHADRMGSPRKRVMIPDRPKEEDYFYANPQECL</sequence>
<proteinExistence type="inferred from homology"/>
<evidence type="ECO:0000256" key="5">
    <source>
        <dbReference type="ARBA" id="ARBA00022679"/>
    </source>
</evidence>
<keyword evidence="9 14" id="KW-0472">Membrane</keyword>
<dbReference type="GO" id="GO:0016757">
    <property type="term" value="F:glycosyltransferase activity"/>
    <property type="evidence" value="ECO:0007669"/>
    <property type="project" value="UniProtKB-KW"/>
</dbReference>
<dbReference type="AlphaFoldDB" id="A0AAW2NIC8"/>
<keyword evidence="11" id="KW-0294">Fucose metabolism</keyword>
<accession>A0AAW2NIC8</accession>
<evidence type="ECO:0000256" key="4">
    <source>
        <dbReference type="ARBA" id="ARBA00022676"/>
    </source>
</evidence>
<dbReference type="PIRSF" id="PIRSF009360">
    <property type="entry name" value="UCP009360"/>
    <property type="match status" value="1"/>
</dbReference>
<keyword evidence="6 14" id="KW-0812">Transmembrane</keyword>
<comment type="similarity">
    <text evidence="3">Belongs to the glycosyltransferase GT106 family.</text>
</comment>
<comment type="pathway">
    <text evidence="2">Glycan metabolism.</text>
</comment>
<evidence type="ECO:0000256" key="8">
    <source>
        <dbReference type="ARBA" id="ARBA00022989"/>
    </source>
</evidence>
<name>A0AAW2NIC8_9LAMI</name>
<dbReference type="EMBL" id="JACGWK010000007">
    <property type="protein sequence ID" value="KAL0343757.1"/>
    <property type="molecule type" value="Genomic_DNA"/>
</dbReference>
<protein>
    <recommendedName>
        <fullName evidence="13">O-fucosyltransferase family protein</fullName>
    </recommendedName>
</protein>
<reference evidence="15" key="1">
    <citation type="submission" date="2020-06" db="EMBL/GenBank/DDBJ databases">
        <authorList>
            <person name="Li T."/>
            <person name="Hu X."/>
            <person name="Zhang T."/>
            <person name="Song X."/>
            <person name="Zhang H."/>
            <person name="Dai N."/>
            <person name="Sheng W."/>
            <person name="Hou X."/>
            <person name="Wei L."/>
        </authorList>
    </citation>
    <scope>NUCLEOTIDE SEQUENCE</scope>
    <source>
        <strain evidence="15">G01</strain>
        <tissue evidence="15">Leaf</tissue>
    </source>
</reference>
<keyword evidence="4" id="KW-0328">Glycosyltransferase</keyword>
<evidence type="ECO:0000256" key="14">
    <source>
        <dbReference type="SAM" id="Phobius"/>
    </source>
</evidence>
<keyword evidence="5" id="KW-0808">Transferase</keyword>
<evidence type="ECO:0000256" key="10">
    <source>
        <dbReference type="ARBA" id="ARBA00023180"/>
    </source>
</evidence>